<protein>
    <submittedName>
        <fullName evidence="1">Uncharacterized protein</fullName>
    </submittedName>
</protein>
<reference evidence="1 2" key="1">
    <citation type="submission" date="2014-04" db="EMBL/GenBank/DDBJ databases">
        <authorList>
            <consortium name="DOE Joint Genome Institute"/>
            <person name="Kuo A."/>
            <person name="Kohler A."/>
            <person name="Nagy L.G."/>
            <person name="Floudas D."/>
            <person name="Copeland A."/>
            <person name="Barry K.W."/>
            <person name="Cichocki N."/>
            <person name="Veneault-Fourrey C."/>
            <person name="LaButti K."/>
            <person name="Lindquist E.A."/>
            <person name="Lipzen A."/>
            <person name="Lundell T."/>
            <person name="Morin E."/>
            <person name="Murat C."/>
            <person name="Sun H."/>
            <person name="Tunlid A."/>
            <person name="Henrissat B."/>
            <person name="Grigoriev I.V."/>
            <person name="Hibbett D.S."/>
            <person name="Martin F."/>
            <person name="Nordberg H.P."/>
            <person name="Cantor M.N."/>
            <person name="Hua S.X."/>
        </authorList>
    </citation>
    <scope>NUCLEOTIDE SEQUENCE [LARGE SCALE GENOMIC DNA]</scope>
    <source>
        <strain evidence="1 2">LaAM-08-1</strain>
    </source>
</reference>
<reference evidence="2" key="2">
    <citation type="submission" date="2015-01" db="EMBL/GenBank/DDBJ databases">
        <title>Evolutionary Origins and Diversification of the Mycorrhizal Mutualists.</title>
        <authorList>
            <consortium name="DOE Joint Genome Institute"/>
            <consortium name="Mycorrhizal Genomics Consortium"/>
            <person name="Kohler A."/>
            <person name="Kuo A."/>
            <person name="Nagy L.G."/>
            <person name="Floudas D."/>
            <person name="Copeland A."/>
            <person name="Barry K.W."/>
            <person name="Cichocki N."/>
            <person name="Veneault-Fourrey C."/>
            <person name="LaButti K."/>
            <person name="Lindquist E.A."/>
            <person name="Lipzen A."/>
            <person name="Lundell T."/>
            <person name="Morin E."/>
            <person name="Murat C."/>
            <person name="Riley R."/>
            <person name="Ohm R."/>
            <person name="Sun H."/>
            <person name="Tunlid A."/>
            <person name="Henrissat B."/>
            <person name="Grigoriev I.V."/>
            <person name="Hibbett D.S."/>
            <person name="Martin F."/>
        </authorList>
    </citation>
    <scope>NUCLEOTIDE SEQUENCE [LARGE SCALE GENOMIC DNA]</scope>
    <source>
        <strain evidence="2">LaAM-08-1</strain>
    </source>
</reference>
<organism evidence="1 2">
    <name type="scientific">Laccaria amethystina LaAM-08-1</name>
    <dbReference type="NCBI Taxonomy" id="1095629"/>
    <lineage>
        <taxon>Eukaryota</taxon>
        <taxon>Fungi</taxon>
        <taxon>Dikarya</taxon>
        <taxon>Basidiomycota</taxon>
        <taxon>Agaricomycotina</taxon>
        <taxon>Agaricomycetes</taxon>
        <taxon>Agaricomycetidae</taxon>
        <taxon>Agaricales</taxon>
        <taxon>Agaricineae</taxon>
        <taxon>Hydnangiaceae</taxon>
        <taxon>Laccaria</taxon>
    </lineage>
</organism>
<dbReference type="Proteomes" id="UP000054477">
    <property type="component" value="Unassembled WGS sequence"/>
</dbReference>
<dbReference type="EMBL" id="KN838720">
    <property type="protein sequence ID" value="KIJ96464.1"/>
    <property type="molecule type" value="Genomic_DNA"/>
</dbReference>
<name>A0A0C9WKL6_9AGAR</name>
<dbReference type="AlphaFoldDB" id="A0A0C9WKL6"/>
<keyword evidence="2" id="KW-1185">Reference proteome</keyword>
<evidence type="ECO:0000313" key="2">
    <source>
        <dbReference type="Proteomes" id="UP000054477"/>
    </source>
</evidence>
<proteinExistence type="predicted"/>
<sequence>MHTDVFKSGGSGRWRHCSLAVSCTLALSSLTRPHRSNGLFPRSTRCSDRFASQNTLPAYSVLKEGHKNSFSRCGCHLIRKCGSENNRDWASQCHQANLLQKLVTMRTGDAVPRLRLHYIWDSHNFRLRQAPVPNFINLHFFLFLRQQYGLACCGPIFGIMYSVRDDSPFSATSQLSAEKC</sequence>
<accession>A0A0C9WKL6</accession>
<evidence type="ECO:0000313" key="1">
    <source>
        <dbReference type="EMBL" id="KIJ96464.1"/>
    </source>
</evidence>
<dbReference type="HOGENOM" id="CLU_1496449_0_0_1"/>
<gene>
    <name evidence="1" type="ORF">K443DRAFT_682318</name>
</gene>